<dbReference type="Gene3D" id="3.10.20.30">
    <property type="match status" value="1"/>
</dbReference>
<organism evidence="1">
    <name type="scientific">Phascolarctobacterium faecium</name>
    <dbReference type="NCBI Taxonomy" id="33025"/>
    <lineage>
        <taxon>Bacteria</taxon>
        <taxon>Bacillati</taxon>
        <taxon>Bacillota</taxon>
        <taxon>Negativicutes</taxon>
        <taxon>Acidaminococcales</taxon>
        <taxon>Acidaminococcaceae</taxon>
        <taxon>Phascolarctobacterium</taxon>
    </lineage>
</organism>
<reference evidence="1" key="1">
    <citation type="submission" date="2012-11" db="EMBL/GenBank/DDBJ databases">
        <title>Dependencies among metagenomic species, viruses, plasmids and units of genetic variation.</title>
        <authorList>
            <person name="Nielsen H.B."/>
            <person name="Almeida M."/>
            <person name="Juncker A.S."/>
            <person name="Rasmussen S."/>
            <person name="Li J."/>
            <person name="Sunagawa S."/>
            <person name="Plichta D."/>
            <person name="Gautier L."/>
            <person name="Le Chatelier E."/>
            <person name="Peletier E."/>
            <person name="Bonde I."/>
            <person name="Nielsen T."/>
            <person name="Manichanh C."/>
            <person name="Arumugam M."/>
            <person name="Batto J."/>
            <person name="Santos M.B.Q.D."/>
            <person name="Blom N."/>
            <person name="Borruel N."/>
            <person name="Burgdorf K.S."/>
            <person name="Boumezbeur F."/>
            <person name="Casellas F."/>
            <person name="Dore J."/>
            <person name="Guarner F."/>
            <person name="Hansen T."/>
            <person name="Hildebrand F."/>
            <person name="Kaas R.S."/>
            <person name="Kennedy S."/>
            <person name="Kristiansen K."/>
            <person name="Kultima J.R."/>
            <person name="Leonard P."/>
            <person name="Levenez F."/>
            <person name="Lund O."/>
            <person name="Moumen B."/>
            <person name="Le Paslier D."/>
            <person name="Pons N."/>
            <person name="Pedersen O."/>
            <person name="Prifti E."/>
            <person name="Qin J."/>
            <person name="Raes J."/>
            <person name="Tap J."/>
            <person name="Tims S."/>
            <person name="Ussery D.W."/>
            <person name="Yamada T."/>
            <person name="MetaHit consortium"/>
            <person name="Renault P."/>
            <person name="Sicheritz-Ponten T."/>
            <person name="Bork P."/>
            <person name="Wang J."/>
            <person name="Brunak S."/>
            <person name="Ehrlich S.D."/>
        </authorList>
    </citation>
    <scope>NUCLEOTIDE SEQUENCE [LARGE SCALE GENOMIC DNA]</scope>
</reference>
<dbReference type="InterPro" id="IPR016155">
    <property type="entry name" value="Mopterin_synth/thiamin_S_b"/>
</dbReference>
<dbReference type="EMBL" id="CBDS010000052">
    <property type="protein sequence ID" value="CDB45718.1"/>
    <property type="molecule type" value="Genomic_DNA"/>
</dbReference>
<dbReference type="CDD" id="cd00565">
    <property type="entry name" value="Ubl_ThiS"/>
    <property type="match status" value="1"/>
</dbReference>
<gene>
    <name evidence="1" type="ORF">BN533_00843</name>
</gene>
<name>R6I699_9FIRM</name>
<dbReference type="InterPro" id="IPR012675">
    <property type="entry name" value="Beta-grasp_dom_sf"/>
</dbReference>
<dbReference type="InterPro" id="IPR010035">
    <property type="entry name" value="Thi_S"/>
</dbReference>
<proteinExistence type="predicted"/>
<dbReference type="RefSeq" id="WP_021717745.1">
    <property type="nucleotide sequence ID" value="NZ_CAUERG010000006.1"/>
</dbReference>
<evidence type="ECO:0000313" key="1">
    <source>
        <dbReference type="EMBL" id="CDB45718.1"/>
    </source>
</evidence>
<dbReference type="HOGENOM" id="CLU_174611_3_4_9"/>
<dbReference type="AlphaFoldDB" id="R6I699"/>
<dbReference type="PANTHER" id="PTHR34472">
    <property type="entry name" value="SULFUR CARRIER PROTEIN THIS"/>
    <property type="match status" value="1"/>
</dbReference>
<dbReference type="eggNOG" id="COG2104">
    <property type="taxonomic scope" value="Bacteria"/>
</dbReference>
<dbReference type="NCBIfam" id="TIGR01683">
    <property type="entry name" value="thiS"/>
    <property type="match status" value="1"/>
</dbReference>
<comment type="caution">
    <text evidence="1">The sequence shown here is derived from an EMBL/GenBank/DDBJ whole genome shotgun (WGS) entry which is preliminary data.</text>
</comment>
<sequence>MQINGQPISTAAGSTLSQLLAQQGFDVARVAVELNGKIIYRGDFSKVQLADSDTIEVVQFVGGG</sequence>
<dbReference type="InterPro" id="IPR003749">
    <property type="entry name" value="ThiS/MoaD-like"/>
</dbReference>
<protein>
    <submittedName>
        <fullName evidence="1">Thiamine biosynthesis protein ThiS</fullName>
    </submittedName>
</protein>
<dbReference type="Pfam" id="PF02597">
    <property type="entry name" value="ThiS"/>
    <property type="match status" value="1"/>
</dbReference>
<dbReference type="PANTHER" id="PTHR34472:SF1">
    <property type="entry name" value="SULFUR CARRIER PROTEIN THIS"/>
    <property type="match status" value="1"/>
</dbReference>
<accession>R6I699</accession>
<dbReference type="STRING" id="1262914.BN533_00843"/>
<dbReference type="SUPFAM" id="SSF54285">
    <property type="entry name" value="MoaD/ThiS"/>
    <property type="match status" value="1"/>
</dbReference>